<dbReference type="AlphaFoldDB" id="A0A0R3TKW9"/>
<dbReference type="OrthoDB" id="6254210at2759"/>
<evidence type="ECO:0000256" key="1">
    <source>
        <dbReference type="SAM" id="Coils"/>
    </source>
</evidence>
<feature type="compositionally biased region" description="Basic and acidic residues" evidence="2">
    <location>
        <begin position="128"/>
        <end position="154"/>
    </location>
</feature>
<evidence type="ECO:0000313" key="5">
    <source>
        <dbReference type="WBParaSite" id="HNAJ_0000784901-mRNA-1"/>
    </source>
</evidence>
<organism evidence="5">
    <name type="scientific">Rodentolepis nana</name>
    <name type="common">Dwarf tapeworm</name>
    <name type="synonym">Hymenolepis nana</name>
    <dbReference type="NCBI Taxonomy" id="102285"/>
    <lineage>
        <taxon>Eukaryota</taxon>
        <taxon>Metazoa</taxon>
        <taxon>Spiralia</taxon>
        <taxon>Lophotrochozoa</taxon>
        <taxon>Platyhelminthes</taxon>
        <taxon>Cestoda</taxon>
        <taxon>Eucestoda</taxon>
        <taxon>Cyclophyllidea</taxon>
        <taxon>Hymenolepididae</taxon>
        <taxon>Rodentolepis</taxon>
    </lineage>
</organism>
<dbReference type="EMBL" id="UZAE01012139">
    <property type="protein sequence ID" value="VDO03705.1"/>
    <property type="molecule type" value="Genomic_DNA"/>
</dbReference>
<feature type="region of interest" description="Disordered" evidence="2">
    <location>
        <begin position="128"/>
        <end position="162"/>
    </location>
</feature>
<evidence type="ECO:0000256" key="2">
    <source>
        <dbReference type="SAM" id="MobiDB-lite"/>
    </source>
</evidence>
<dbReference type="Proteomes" id="UP000278807">
    <property type="component" value="Unassembled WGS sequence"/>
</dbReference>
<name>A0A0R3TKW9_RODNA</name>
<proteinExistence type="predicted"/>
<evidence type="ECO:0000313" key="4">
    <source>
        <dbReference type="Proteomes" id="UP000278807"/>
    </source>
</evidence>
<evidence type="ECO:0000313" key="3">
    <source>
        <dbReference type="EMBL" id="VDO03705.1"/>
    </source>
</evidence>
<gene>
    <name evidence="3" type="ORF">HNAJ_LOCUS7845</name>
</gene>
<keyword evidence="1" id="KW-0175">Coiled coil</keyword>
<dbReference type="WBParaSite" id="HNAJ_0000784901-mRNA-1">
    <property type="protein sequence ID" value="HNAJ_0000784901-mRNA-1"/>
    <property type="gene ID" value="HNAJ_0000784901"/>
</dbReference>
<feature type="coiled-coil region" evidence="1">
    <location>
        <begin position="59"/>
        <end position="93"/>
    </location>
</feature>
<reference evidence="5" key="1">
    <citation type="submission" date="2017-02" db="UniProtKB">
        <authorList>
            <consortium name="WormBaseParasite"/>
        </authorList>
    </citation>
    <scope>IDENTIFICATION</scope>
</reference>
<keyword evidence="4" id="KW-1185">Reference proteome</keyword>
<sequence>MTDNFEELAEMTSKAIPKDPNKCNNQILKRIEKLALAKEHQEKVSASIATATDGIEELLDKLRFECKNKQYECETLENKVRDIEHKQQKLVTESSKQDVQLKKKLSKLKAQLEMYESVLEVGIEDLDNGRLRDRGDKSSGDNKENNTVESRQRYAEVSAFYN</sequence>
<reference evidence="3 4" key="2">
    <citation type="submission" date="2018-11" db="EMBL/GenBank/DDBJ databases">
        <authorList>
            <consortium name="Pathogen Informatics"/>
        </authorList>
    </citation>
    <scope>NUCLEOTIDE SEQUENCE [LARGE SCALE GENOMIC DNA]</scope>
</reference>
<protein>
    <submittedName>
        <fullName evidence="5">Myosin-6-like</fullName>
    </submittedName>
</protein>
<accession>A0A0R3TKW9</accession>